<proteinExistence type="predicted"/>
<keyword evidence="5" id="KW-1185">Reference proteome</keyword>
<organism evidence="2">
    <name type="scientific">Spironucleus salmonicida</name>
    <dbReference type="NCBI Taxonomy" id="348837"/>
    <lineage>
        <taxon>Eukaryota</taxon>
        <taxon>Metamonada</taxon>
        <taxon>Diplomonadida</taxon>
        <taxon>Hexamitidae</taxon>
        <taxon>Hexamitinae</taxon>
        <taxon>Spironucleus</taxon>
    </lineage>
</organism>
<sequence>MLQPLQTSQQDIRQRYTKAAAKALAEVYNAEATEKYHAKRWDHIECLRYDVDRFQRMVESLTNQLKRTQIVLRSGDTLRILHHQYSLSYLDGQIEQEKKSLEITKYELEVAVHQHRYIQAQILALPADPANYTYVQGQGLSEEVWAELLAIKTQYTDQEILDRYQTSDTSESM</sequence>
<dbReference type="EMBL" id="AUWU02000004">
    <property type="protein sequence ID" value="KAH0574144.1"/>
    <property type="molecule type" value="Genomic_DNA"/>
</dbReference>
<dbReference type="AlphaFoldDB" id="V6LZL0"/>
<evidence type="ECO:0000313" key="4">
    <source>
        <dbReference type="EMBL" id="KAH0574144.1"/>
    </source>
</evidence>
<protein>
    <submittedName>
        <fullName evidence="2">Uncharacterized protein</fullName>
    </submittedName>
</protein>
<evidence type="ECO:0000313" key="3">
    <source>
        <dbReference type="EMBL" id="KAH0574137.1"/>
    </source>
</evidence>
<dbReference type="VEuPathDB" id="GiardiaDB:SS50377_24083"/>
<keyword evidence="1" id="KW-0175">Coiled coil</keyword>
<name>V6LZL0_9EUKA</name>
<dbReference type="EMBL" id="KI546079">
    <property type="protein sequence ID" value="EST46279.1"/>
    <property type="molecule type" value="Genomic_DNA"/>
</dbReference>
<dbReference type="EMBL" id="AUWU02000004">
    <property type="protein sequence ID" value="KAH0574137.1"/>
    <property type="molecule type" value="Genomic_DNA"/>
</dbReference>
<dbReference type="VEuPathDB" id="GiardiaDB:SS50377_24090"/>
<feature type="coiled-coil region" evidence="1">
    <location>
        <begin position="44"/>
        <end position="71"/>
    </location>
</feature>
<evidence type="ECO:0000256" key="1">
    <source>
        <dbReference type="SAM" id="Coils"/>
    </source>
</evidence>
<reference evidence="3" key="2">
    <citation type="submission" date="2020-12" db="EMBL/GenBank/DDBJ databases">
        <title>New Spironucleus salmonicida genome in near-complete chromosomes.</title>
        <authorList>
            <person name="Xu F."/>
            <person name="Kurt Z."/>
            <person name="Jimenez-Gonzalez A."/>
            <person name="Astvaldsson A."/>
            <person name="Andersson J.O."/>
            <person name="Svard S.G."/>
        </authorList>
    </citation>
    <scope>NUCLEOTIDE SEQUENCE</scope>
    <source>
        <strain evidence="3">ATCC 50377</strain>
    </source>
</reference>
<evidence type="ECO:0000313" key="2">
    <source>
        <dbReference type="EMBL" id="EST46279.1"/>
    </source>
</evidence>
<dbReference type="Proteomes" id="UP000018208">
    <property type="component" value="Unassembled WGS sequence"/>
</dbReference>
<reference evidence="2 3" key="1">
    <citation type="journal article" date="2014" name="PLoS Genet.">
        <title>The Genome of Spironucleus salmonicida Highlights a Fish Pathogen Adapted to Fluctuating Environments.</title>
        <authorList>
            <person name="Xu F."/>
            <person name="Jerlstrom-Hultqvist J."/>
            <person name="Einarsson E."/>
            <person name="Astvaldsson A."/>
            <person name="Svard S.G."/>
            <person name="Andersson J.O."/>
        </authorList>
    </citation>
    <scope>NUCLEOTIDE SEQUENCE</scope>
    <source>
        <strain evidence="3">ATCC 50377</strain>
    </source>
</reference>
<evidence type="ECO:0000313" key="5">
    <source>
        <dbReference type="Proteomes" id="UP000018208"/>
    </source>
</evidence>
<accession>V6LZL0</accession>
<gene>
    <name evidence="2" type="ORF">SS50377_13713</name>
    <name evidence="3" type="ORF">SS50377_24083</name>
    <name evidence="4" type="ORF">SS50377_24090</name>
</gene>